<dbReference type="PANTHER" id="PTHR30258:SF3">
    <property type="entry name" value="SLL1921 PROTEIN"/>
    <property type="match status" value="1"/>
</dbReference>
<dbReference type="Pfam" id="PF05157">
    <property type="entry name" value="MshEN"/>
    <property type="match status" value="1"/>
</dbReference>
<dbReference type="SUPFAM" id="SSF52540">
    <property type="entry name" value="P-loop containing nucleoside triphosphate hydrolases"/>
    <property type="match status" value="1"/>
</dbReference>
<evidence type="ECO:0000313" key="7">
    <source>
        <dbReference type="Proteomes" id="UP000179266"/>
    </source>
</evidence>
<gene>
    <name evidence="6" type="ORF">A2161_15685</name>
</gene>
<evidence type="ECO:0000256" key="1">
    <source>
        <dbReference type="ARBA" id="ARBA00006611"/>
    </source>
</evidence>
<reference evidence="6 7" key="1">
    <citation type="journal article" date="2016" name="Nat. Commun.">
        <title>Thousands of microbial genomes shed light on interconnected biogeochemical processes in an aquifer system.</title>
        <authorList>
            <person name="Anantharaman K."/>
            <person name="Brown C.T."/>
            <person name="Hug L.A."/>
            <person name="Sharon I."/>
            <person name="Castelle C.J."/>
            <person name="Probst A.J."/>
            <person name="Thomas B.C."/>
            <person name="Singh A."/>
            <person name="Wilkins M.J."/>
            <person name="Karaoz U."/>
            <person name="Brodie E.L."/>
            <person name="Williams K.H."/>
            <person name="Hubbard S.S."/>
            <person name="Banfield J.F."/>
        </authorList>
    </citation>
    <scope>NUCLEOTIDE SEQUENCE [LARGE SCALE GENOMIC DNA]</scope>
</reference>
<sequence>MKKRIGELLSESGLLSKEQLEIAIEEQKNSKQRLGEIIVRKGWATEYDICNVLSFQLGIPYINLNITPVEPEAIEKVPLKISQKYNVIPYSIDRKSISICMEDPLNLRALDDIRFCSGLDVKPGIGSPKDISAAINKHYNLVESLKDVVKTISNSEQDPINSDGTSSAKGSQNAGDAAPIIKIVNTLLSTGIKNRASDIHIEPQEKRLLIRNRVDGLLRDIMKLPKWCQGAVISRIKIMSNLDIAEKRVPQDGQIKVTIADESVDLRVSVLPTHFGEKVVIRFCETAKDSAPLEKLGFFKNDLRRVQTIVKTGKGVLLCAGPTGCGKTSTLYAILKHIKDESINIITLEDPIEYDINGINQVHINDKTGLTFANGLRAILRQDPNVIMVGEMRDGETAAIAFQASLTGHFVLSTLHTNDTISTILRLLDLGVQPYLISSSISAIIAQRLVRKICPKCKQQYHPTDEELLKFGIAGKRKFNRPLYKGKGCSHCQSTGYRGRIGIFEILQITPRIRELIASRMPESIL</sequence>
<dbReference type="InterPro" id="IPR027417">
    <property type="entry name" value="P-loop_NTPase"/>
</dbReference>
<organism evidence="6 7">
    <name type="scientific">Candidatus Schekmanbacteria bacterium RBG_13_48_7</name>
    <dbReference type="NCBI Taxonomy" id="1817878"/>
    <lineage>
        <taxon>Bacteria</taxon>
        <taxon>Candidatus Schekmaniibacteriota</taxon>
    </lineage>
</organism>
<name>A0A1F7S098_9BACT</name>
<dbReference type="Pfam" id="PF00437">
    <property type="entry name" value="T2SSE"/>
    <property type="match status" value="1"/>
</dbReference>
<dbReference type="Proteomes" id="UP000179266">
    <property type="component" value="Unassembled WGS sequence"/>
</dbReference>
<keyword evidence="3" id="KW-0067">ATP-binding</keyword>
<dbReference type="EMBL" id="MGDD01000090">
    <property type="protein sequence ID" value="OGL47246.1"/>
    <property type="molecule type" value="Genomic_DNA"/>
</dbReference>
<evidence type="ECO:0000256" key="2">
    <source>
        <dbReference type="ARBA" id="ARBA00022741"/>
    </source>
</evidence>
<evidence type="ECO:0000313" key="6">
    <source>
        <dbReference type="EMBL" id="OGL47246.1"/>
    </source>
</evidence>
<accession>A0A1F7S098</accession>
<evidence type="ECO:0000256" key="3">
    <source>
        <dbReference type="ARBA" id="ARBA00022840"/>
    </source>
</evidence>
<dbReference type="Gene3D" id="3.30.450.90">
    <property type="match status" value="1"/>
</dbReference>
<comment type="similarity">
    <text evidence="1">Belongs to the GSP E family.</text>
</comment>
<dbReference type="CDD" id="cd01129">
    <property type="entry name" value="PulE-GspE-like"/>
    <property type="match status" value="1"/>
</dbReference>
<dbReference type="Gene3D" id="3.40.50.300">
    <property type="entry name" value="P-loop containing nucleotide triphosphate hydrolases"/>
    <property type="match status" value="1"/>
</dbReference>
<feature type="non-terminal residue" evidence="6">
    <location>
        <position position="526"/>
    </location>
</feature>
<dbReference type="AlphaFoldDB" id="A0A1F7S098"/>
<dbReference type="FunFam" id="3.30.450.90:FF:000001">
    <property type="entry name" value="Type II secretion system ATPase GspE"/>
    <property type="match status" value="1"/>
</dbReference>
<dbReference type="InterPro" id="IPR007831">
    <property type="entry name" value="T2SS_GspE_N"/>
</dbReference>
<comment type="caution">
    <text evidence="6">The sequence shown here is derived from an EMBL/GenBank/DDBJ whole genome shotgun (WGS) entry which is preliminary data.</text>
</comment>
<proteinExistence type="inferred from homology"/>
<keyword evidence="2" id="KW-0547">Nucleotide-binding</keyword>
<feature type="domain" description="Type II secretion system protein GspE N-terminal" evidence="5">
    <location>
        <begin position="57"/>
        <end position="141"/>
    </location>
</feature>
<evidence type="ECO:0000259" key="4">
    <source>
        <dbReference type="Pfam" id="PF00437"/>
    </source>
</evidence>
<dbReference type="GO" id="GO:0016887">
    <property type="term" value="F:ATP hydrolysis activity"/>
    <property type="evidence" value="ECO:0007669"/>
    <property type="project" value="TreeGrafter"/>
</dbReference>
<dbReference type="Gene3D" id="3.30.300.160">
    <property type="entry name" value="Type II secretion system, protein E, N-terminal domain"/>
    <property type="match status" value="1"/>
</dbReference>
<dbReference type="GO" id="GO:0005886">
    <property type="term" value="C:plasma membrane"/>
    <property type="evidence" value="ECO:0007669"/>
    <property type="project" value="TreeGrafter"/>
</dbReference>
<dbReference type="PANTHER" id="PTHR30258">
    <property type="entry name" value="TYPE II SECRETION SYSTEM PROTEIN GSPE-RELATED"/>
    <property type="match status" value="1"/>
</dbReference>
<evidence type="ECO:0008006" key="8">
    <source>
        <dbReference type="Google" id="ProtNLM"/>
    </source>
</evidence>
<dbReference type="InterPro" id="IPR001482">
    <property type="entry name" value="T2SS/T4SS_dom"/>
</dbReference>
<evidence type="ECO:0000259" key="5">
    <source>
        <dbReference type="Pfam" id="PF05157"/>
    </source>
</evidence>
<dbReference type="SUPFAM" id="SSF160246">
    <property type="entry name" value="EspE N-terminal domain-like"/>
    <property type="match status" value="1"/>
</dbReference>
<dbReference type="GO" id="GO:0005524">
    <property type="term" value="F:ATP binding"/>
    <property type="evidence" value="ECO:0007669"/>
    <property type="project" value="UniProtKB-KW"/>
</dbReference>
<protein>
    <recommendedName>
        <fullName evidence="8">AAA+ ATPase domain-containing protein</fullName>
    </recommendedName>
</protein>
<feature type="domain" description="Bacterial type II secretion system protein E" evidence="4">
    <location>
        <begin position="175"/>
        <end position="520"/>
    </location>
</feature>
<dbReference type="InterPro" id="IPR037257">
    <property type="entry name" value="T2SS_E_N_sf"/>
</dbReference>